<accession>A0A2S3X5G2</accession>
<reference evidence="3 4" key="1">
    <citation type="submission" date="2016-08" db="EMBL/GenBank/DDBJ databases">
        <authorList>
            <person name="Seilhamer J.J."/>
        </authorList>
    </citation>
    <scope>NUCLEOTIDE SEQUENCE [LARGE SCALE GENOMIC DNA]</scope>
    <source>
        <strain evidence="3 4">KH-21-114</strain>
    </source>
</reference>
<dbReference type="AlphaFoldDB" id="A0A2S3X5G2"/>
<keyword evidence="2" id="KW-0732">Signal</keyword>
<evidence type="ECO:0000313" key="4">
    <source>
        <dbReference type="Proteomes" id="UP000237230"/>
    </source>
</evidence>
<feature type="region of interest" description="Disordered" evidence="1">
    <location>
        <begin position="20"/>
        <end position="100"/>
    </location>
</feature>
<proteinExistence type="predicted"/>
<organism evidence="3 4">
    <name type="scientific">Pseudomonas putida</name>
    <name type="common">Arthrobacter siderocapsulatus</name>
    <dbReference type="NCBI Taxonomy" id="303"/>
    <lineage>
        <taxon>Bacteria</taxon>
        <taxon>Pseudomonadati</taxon>
        <taxon>Pseudomonadota</taxon>
        <taxon>Gammaproteobacteria</taxon>
        <taxon>Pseudomonadales</taxon>
        <taxon>Pseudomonadaceae</taxon>
        <taxon>Pseudomonas</taxon>
    </lineage>
</organism>
<name>A0A2S3X5G2_PSEPU</name>
<protein>
    <recommendedName>
        <fullName evidence="5">Secreted protein</fullName>
    </recommendedName>
</protein>
<dbReference type="OrthoDB" id="7016607at2"/>
<feature type="compositionally biased region" description="Gly residues" evidence="1">
    <location>
        <begin position="80"/>
        <end position="100"/>
    </location>
</feature>
<reference evidence="3 4" key="2">
    <citation type="submission" date="2018-03" db="EMBL/GenBank/DDBJ databases">
        <title>Draft genome of Pseudomonas putida strain KH-21-114.</title>
        <authorList>
            <person name="Yoshizawa S."/>
            <person name="Khan N.H."/>
            <person name="Nishimura M."/>
            <person name="Chiura H.X."/>
            <person name="Ogura Y."/>
            <person name="Hayashi T."/>
            <person name="Kogure K."/>
        </authorList>
    </citation>
    <scope>NUCLEOTIDE SEQUENCE [LARGE SCALE GENOMIC DNA]</scope>
    <source>
        <strain evidence="3 4">KH-21-114</strain>
    </source>
</reference>
<dbReference type="RefSeq" id="WP_103447494.1">
    <property type="nucleotide sequence ID" value="NZ_MINH01000019.1"/>
</dbReference>
<evidence type="ECO:0000256" key="1">
    <source>
        <dbReference type="SAM" id="MobiDB-lite"/>
    </source>
</evidence>
<feature type="signal peptide" evidence="2">
    <location>
        <begin position="1"/>
        <end position="19"/>
    </location>
</feature>
<evidence type="ECO:0000313" key="3">
    <source>
        <dbReference type="EMBL" id="POG10723.1"/>
    </source>
</evidence>
<sequence>MPRSTLLLLALLTSPLALAVGTGPTYPDDPHNPAPQPGVDSTLNPIEKPMPRDTDPRIQGNDPESPPAKQDDNRDLPGMDGSGSEGTGREGGNSSGGRQQ</sequence>
<dbReference type="Proteomes" id="UP000237230">
    <property type="component" value="Unassembled WGS sequence"/>
</dbReference>
<comment type="caution">
    <text evidence="3">The sequence shown here is derived from an EMBL/GenBank/DDBJ whole genome shotgun (WGS) entry which is preliminary data.</text>
</comment>
<evidence type="ECO:0008006" key="5">
    <source>
        <dbReference type="Google" id="ProtNLM"/>
    </source>
</evidence>
<feature type="chain" id="PRO_5015466637" description="Secreted protein" evidence="2">
    <location>
        <begin position="20"/>
        <end position="100"/>
    </location>
</feature>
<evidence type="ECO:0000256" key="2">
    <source>
        <dbReference type="SAM" id="SignalP"/>
    </source>
</evidence>
<dbReference type="EMBL" id="MINH01000019">
    <property type="protein sequence ID" value="POG10723.1"/>
    <property type="molecule type" value="Genomic_DNA"/>
</dbReference>
<gene>
    <name evidence="3" type="ORF">BGP84_13675</name>
</gene>